<dbReference type="PIRSF" id="PIRSF022704">
    <property type="entry name" value="UCP022704"/>
    <property type="match status" value="1"/>
</dbReference>
<dbReference type="RefSeq" id="WP_038561753.1">
    <property type="nucleotide sequence ID" value="NZ_CP008876.1"/>
</dbReference>
<proteinExistence type="predicted"/>
<dbReference type="Pfam" id="PF07081">
    <property type="entry name" value="DUF1349"/>
    <property type="match status" value="1"/>
</dbReference>
<accession>A0A075LKT4</accession>
<name>A0A075LKT4_9BACI</name>
<dbReference type="PANTHER" id="PTHR35332:SF2">
    <property type="entry name" value="REGULATION OF ENOLASE PROTEIN 1"/>
    <property type="match status" value="1"/>
</dbReference>
<dbReference type="Gene3D" id="2.60.120.200">
    <property type="match status" value="1"/>
</dbReference>
<dbReference type="GeneID" id="34220486"/>
<gene>
    <name evidence="1" type="ORF">GZ22_10065</name>
</gene>
<evidence type="ECO:0000313" key="1">
    <source>
        <dbReference type="EMBL" id="AIF66954.1"/>
    </source>
</evidence>
<sequence>MAKPTLLEEKFESKELNSLLQWRVEPQKWFIDTQSSQLVLNTDPKTDFWQKTHYGFENDNGHFLYMKTEKNFRMTTKVKAQPNAKYDHAGLMIRYSKDVWVKTSLEYITNSLSKLGVVVTNQGFSDWSTQYVQDKDIDLYFRISRIAQNCYIDFSWDGEEWMQMRIAHLDIPDDSPISAGLFACSPQGKDQTVRFDFLTIEELSSDPNEAYL</sequence>
<protein>
    <recommendedName>
        <fullName evidence="3">DUF1349 domain-containing protein</fullName>
    </recommendedName>
</protein>
<dbReference type="InterPro" id="IPR015987">
    <property type="entry name" value="UCP022704"/>
</dbReference>
<organism evidence="1 2">
    <name type="scientific">Terribacillus saccharophilus</name>
    <dbReference type="NCBI Taxonomy" id="361277"/>
    <lineage>
        <taxon>Bacteria</taxon>
        <taxon>Bacillati</taxon>
        <taxon>Bacillota</taxon>
        <taxon>Bacilli</taxon>
        <taxon>Bacillales</taxon>
        <taxon>Bacillaceae</taxon>
        <taxon>Terribacillus</taxon>
    </lineage>
</organism>
<dbReference type="InterPro" id="IPR013320">
    <property type="entry name" value="ConA-like_dom_sf"/>
</dbReference>
<dbReference type="OrthoDB" id="9814707at2"/>
<dbReference type="HOGENOM" id="CLU_082825_0_1_9"/>
<dbReference type="Proteomes" id="UP000027980">
    <property type="component" value="Chromosome"/>
</dbReference>
<dbReference type="SUPFAM" id="SSF49899">
    <property type="entry name" value="Concanavalin A-like lectins/glucanases"/>
    <property type="match status" value="1"/>
</dbReference>
<dbReference type="AlphaFoldDB" id="A0A075LKT4"/>
<dbReference type="KEGG" id="tap:GZ22_10065"/>
<evidence type="ECO:0008006" key="3">
    <source>
        <dbReference type="Google" id="ProtNLM"/>
    </source>
</evidence>
<evidence type="ECO:0000313" key="2">
    <source>
        <dbReference type="Proteomes" id="UP000027980"/>
    </source>
</evidence>
<reference evidence="1 2" key="1">
    <citation type="submission" date="2014-07" db="EMBL/GenBank/DDBJ databases">
        <title>Complete genome sequence of a moderately halophilic bacterium Terribacillus aidingensis MP602, isolated from Cryptomeria fortunei in Tianmu mountain in China.</title>
        <authorList>
            <person name="Wang Y."/>
            <person name="Lu P."/>
            <person name="Zhang L."/>
        </authorList>
    </citation>
    <scope>NUCLEOTIDE SEQUENCE [LARGE SCALE GENOMIC DNA]</scope>
    <source>
        <strain evidence="1 2">MP602</strain>
    </source>
</reference>
<dbReference type="InterPro" id="IPR009784">
    <property type="entry name" value="DUF1349"/>
</dbReference>
<dbReference type="EMBL" id="CP008876">
    <property type="protein sequence ID" value="AIF66954.1"/>
    <property type="molecule type" value="Genomic_DNA"/>
</dbReference>
<dbReference type="PANTHER" id="PTHR35332">
    <property type="entry name" value="REGULATION OF ENOLASE PROTEIN 1"/>
    <property type="match status" value="1"/>
</dbReference>